<organism evidence="1">
    <name type="scientific">Arundo donax</name>
    <name type="common">Giant reed</name>
    <name type="synonym">Donax arundinaceus</name>
    <dbReference type="NCBI Taxonomy" id="35708"/>
    <lineage>
        <taxon>Eukaryota</taxon>
        <taxon>Viridiplantae</taxon>
        <taxon>Streptophyta</taxon>
        <taxon>Embryophyta</taxon>
        <taxon>Tracheophyta</taxon>
        <taxon>Spermatophyta</taxon>
        <taxon>Magnoliopsida</taxon>
        <taxon>Liliopsida</taxon>
        <taxon>Poales</taxon>
        <taxon>Poaceae</taxon>
        <taxon>PACMAD clade</taxon>
        <taxon>Arundinoideae</taxon>
        <taxon>Arundineae</taxon>
        <taxon>Arundo</taxon>
    </lineage>
</organism>
<name>A0A0A9HLT0_ARUDO</name>
<proteinExistence type="predicted"/>
<dbReference type="AlphaFoldDB" id="A0A0A9HLT0"/>
<accession>A0A0A9HLT0</accession>
<sequence length="48" mass="5383">MLPWLSPSQLAVGVSPLESLDRWLQEPSDLCTCQYPFPNQSLPTRLAP</sequence>
<evidence type="ECO:0000313" key="1">
    <source>
        <dbReference type="EMBL" id="JAE35826.1"/>
    </source>
</evidence>
<protein>
    <submittedName>
        <fullName evidence="1">Uncharacterized protein</fullName>
    </submittedName>
</protein>
<reference evidence="1" key="2">
    <citation type="journal article" date="2015" name="Data Brief">
        <title>Shoot transcriptome of the giant reed, Arundo donax.</title>
        <authorList>
            <person name="Barrero R.A."/>
            <person name="Guerrero F.D."/>
            <person name="Moolhuijzen P."/>
            <person name="Goolsby J.A."/>
            <person name="Tidwell J."/>
            <person name="Bellgard S.E."/>
            <person name="Bellgard M.I."/>
        </authorList>
    </citation>
    <scope>NUCLEOTIDE SEQUENCE</scope>
    <source>
        <tissue evidence="1">Shoot tissue taken approximately 20 cm above the soil surface</tissue>
    </source>
</reference>
<reference evidence="1" key="1">
    <citation type="submission" date="2014-09" db="EMBL/GenBank/DDBJ databases">
        <authorList>
            <person name="Magalhaes I.L.F."/>
            <person name="Oliveira U."/>
            <person name="Santos F.R."/>
            <person name="Vidigal T.H.D.A."/>
            <person name="Brescovit A.D."/>
            <person name="Santos A.J."/>
        </authorList>
    </citation>
    <scope>NUCLEOTIDE SEQUENCE</scope>
    <source>
        <tissue evidence="1">Shoot tissue taken approximately 20 cm above the soil surface</tissue>
    </source>
</reference>
<dbReference type="EMBL" id="GBRH01162070">
    <property type="protein sequence ID" value="JAE35826.1"/>
    <property type="molecule type" value="Transcribed_RNA"/>
</dbReference>